<dbReference type="GO" id="GO:0005525">
    <property type="term" value="F:GTP binding"/>
    <property type="evidence" value="ECO:0007669"/>
    <property type="project" value="InterPro"/>
</dbReference>
<comment type="similarity">
    <text evidence="1">Belongs to the TRAFAC class TrmE-Era-EngA-EngB-Septin-like GTPase superfamily. AIG1/Toc34/Toc159-like paraseptin GTPase family. IAN subfamily.</text>
</comment>
<dbReference type="InterPro" id="IPR027417">
    <property type="entry name" value="P-loop_NTPase"/>
</dbReference>
<evidence type="ECO:0008006" key="9">
    <source>
        <dbReference type="Google" id="ProtNLM"/>
    </source>
</evidence>
<dbReference type="InterPro" id="IPR006703">
    <property type="entry name" value="G_AIG1"/>
</dbReference>
<dbReference type="PROSITE" id="PS50119">
    <property type="entry name" value="ZF_BBOX"/>
    <property type="match status" value="1"/>
</dbReference>
<feature type="domain" description="Fibronectin type-III" evidence="6">
    <location>
        <begin position="289"/>
        <end position="387"/>
    </location>
</feature>
<dbReference type="Pfam" id="PF22586">
    <property type="entry name" value="ANCHR-like_BBOX"/>
    <property type="match status" value="1"/>
</dbReference>
<dbReference type="Gene3D" id="2.60.40.10">
    <property type="entry name" value="Immunoglobulins"/>
    <property type="match status" value="1"/>
</dbReference>
<dbReference type="GO" id="GO:0008270">
    <property type="term" value="F:zinc ion binding"/>
    <property type="evidence" value="ECO:0007669"/>
    <property type="project" value="UniProtKB-KW"/>
</dbReference>
<accession>A0A8B6DTG7</accession>
<dbReference type="CDD" id="cd19757">
    <property type="entry name" value="Bbox1"/>
    <property type="match status" value="1"/>
</dbReference>
<dbReference type="SMART" id="SM00336">
    <property type="entry name" value="BBOX"/>
    <property type="match status" value="1"/>
</dbReference>
<evidence type="ECO:0000259" key="5">
    <source>
        <dbReference type="PROSITE" id="PS50119"/>
    </source>
</evidence>
<keyword evidence="3" id="KW-0479">Metal-binding</keyword>
<organism evidence="7 8">
    <name type="scientific">Mytilus galloprovincialis</name>
    <name type="common">Mediterranean mussel</name>
    <dbReference type="NCBI Taxonomy" id="29158"/>
    <lineage>
        <taxon>Eukaryota</taxon>
        <taxon>Metazoa</taxon>
        <taxon>Spiralia</taxon>
        <taxon>Lophotrochozoa</taxon>
        <taxon>Mollusca</taxon>
        <taxon>Bivalvia</taxon>
        <taxon>Autobranchia</taxon>
        <taxon>Pteriomorphia</taxon>
        <taxon>Mytilida</taxon>
        <taxon>Mytiloidea</taxon>
        <taxon>Mytilidae</taxon>
        <taxon>Mytilinae</taxon>
        <taxon>Mytilus</taxon>
    </lineage>
</organism>
<dbReference type="PANTHER" id="PTHR32046">
    <property type="entry name" value="G DOMAIN-CONTAINING PROTEIN"/>
    <property type="match status" value="1"/>
</dbReference>
<dbReference type="SUPFAM" id="SSF52540">
    <property type="entry name" value="P-loop containing nucleoside triphosphate hydrolases"/>
    <property type="match status" value="1"/>
</dbReference>
<feature type="domain" description="B box-type" evidence="5">
    <location>
        <begin position="1"/>
        <end position="51"/>
    </location>
</feature>
<evidence type="ECO:0000313" key="8">
    <source>
        <dbReference type="Proteomes" id="UP000596742"/>
    </source>
</evidence>
<keyword evidence="3" id="KW-0862">Zinc</keyword>
<protein>
    <recommendedName>
        <fullName evidence="9">Fibronectin type-III domain-containing protein</fullName>
    </recommendedName>
</protein>
<keyword evidence="4" id="KW-0175">Coiled coil</keyword>
<dbReference type="PANTHER" id="PTHR32046:SF11">
    <property type="entry name" value="IMMUNE-ASSOCIATED NUCLEOTIDE-BINDING PROTEIN 10-LIKE"/>
    <property type="match status" value="1"/>
</dbReference>
<gene>
    <name evidence="7" type="ORF">MGAL_10B057064</name>
</gene>
<dbReference type="Gene3D" id="3.40.50.300">
    <property type="entry name" value="P-loop containing nucleotide triphosphate hydrolases"/>
    <property type="match status" value="1"/>
</dbReference>
<dbReference type="SUPFAM" id="SSF57845">
    <property type="entry name" value="B-box zinc-binding domain"/>
    <property type="match status" value="1"/>
</dbReference>
<feature type="coiled-coil region" evidence="4">
    <location>
        <begin position="692"/>
        <end position="719"/>
    </location>
</feature>
<proteinExistence type="inferred from homology"/>
<dbReference type="InterPro" id="IPR013783">
    <property type="entry name" value="Ig-like_fold"/>
</dbReference>
<keyword evidence="2" id="KW-0547">Nucleotide-binding</keyword>
<dbReference type="Proteomes" id="UP000596742">
    <property type="component" value="Unassembled WGS sequence"/>
</dbReference>
<comment type="caution">
    <text evidence="7">The sequence shown here is derived from an EMBL/GenBank/DDBJ whole genome shotgun (WGS) entry which is preliminary data.</text>
</comment>
<dbReference type="AlphaFoldDB" id="A0A8B6DTG7"/>
<evidence type="ECO:0000256" key="4">
    <source>
        <dbReference type="SAM" id="Coils"/>
    </source>
</evidence>
<evidence type="ECO:0000259" key="6">
    <source>
        <dbReference type="PROSITE" id="PS50853"/>
    </source>
</evidence>
<sequence>MSRDTCDQCKYNEKLNKAVLWCIQCEESLCDDCVKVHKNQKFLRNHNLVNINEAPKFSKPPNECHEHPNLELEFYCFDHKTLSCKECLICRHKLCEKVQTVDAAASNIQQTKPFTGLNDRIKIIQSTLQTMMTDRTKNIEDIESEIKEIKEKTRETKESFIKHLEFLEKQLFSDLDKAKDIHIQKINEVIRNTKSNIDSIEEKSTAFEWTKKNGSDNQIFMLIHTSQKDISDIEDRVEELTSNVVSINITPSSDKISTAQLSIGSFEVKKTLQNNAFKSKRLHQCQSLAPCNIQQDLLENVSYTTMCTSNSIDIQWYTYSTDDSIITYLVEYKNEETKLEGIPTEQPRVKLLHLEPNTKYQIKIGADRKNGESFTLLQTIISTTYPKVIEEMLKCTNISGDSQREAEKKEDTDPKTYCLKVTKEGHIIDSKKVKKSTMHSENVRKCTMISDISKTAESLQNQKTIIVMGASGSGKTTFIDAMFNLMIGVSHDSDHRFKIVNMTESEKKKLNKQYESQTEGVTWYTFPMLGETQMNGIINIIDTPGFDDTRGKDYDEEIPRMIEILFSKGEGIESLDAICLVEKLSANRLTERQENIFKSVTKIFGKDIADNIFPCLTFDDGGEAHILKAFEKAGMSYLDKVHFRFNNSKIFSGYQDFEVWRKRRQSFGKFFKEINNVLKKSLLSTKDVLNSRSSLQLQLLSLQQNLRNQVQNISNVEKRRSIIQDCQMDIDENKDFIQISYAMRKTKRANKLICLNCPKCEKTCHNNFRIWSKYMCEVMYWNGCCKICDCSYSDHISEKFKYHEVFERVEITLNDIFKKYKTALDKKLNETDNLGIEENSLRNSFKNLAELFYKIQNLINQLNKIALTPATFSLEHYIADVIRLEIYSNEPGSEKRIALLQNISEVVKKTDEKNSVFNNLCEAFEITPSSPHK</sequence>
<evidence type="ECO:0000256" key="1">
    <source>
        <dbReference type="ARBA" id="ARBA00008535"/>
    </source>
</evidence>
<dbReference type="Pfam" id="PF04548">
    <property type="entry name" value="AIG1"/>
    <property type="match status" value="1"/>
</dbReference>
<evidence type="ECO:0000313" key="7">
    <source>
        <dbReference type="EMBL" id="VDI24906.1"/>
    </source>
</evidence>
<dbReference type="Gene3D" id="3.30.160.60">
    <property type="entry name" value="Classic Zinc Finger"/>
    <property type="match status" value="1"/>
</dbReference>
<dbReference type="Pfam" id="PF00041">
    <property type="entry name" value="fn3"/>
    <property type="match status" value="1"/>
</dbReference>
<evidence type="ECO:0000256" key="3">
    <source>
        <dbReference type="PROSITE-ProRule" id="PRU00024"/>
    </source>
</evidence>
<dbReference type="InterPro" id="IPR003961">
    <property type="entry name" value="FN3_dom"/>
</dbReference>
<name>A0A8B6DTG7_MYTGA</name>
<dbReference type="PROSITE" id="PS50853">
    <property type="entry name" value="FN3"/>
    <property type="match status" value="1"/>
</dbReference>
<reference evidence="7" key="1">
    <citation type="submission" date="2018-11" db="EMBL/GenBank/DDBJ databases">
        <authorList>
            <person name="Alioto T."/>
            <person name="Alioto T."/>
        </authorList>
    </citation>
    <scope>NUCLEOTIDE SEQUENCE</scope>
</reference>
<dbReference type="OrthoDB" id="5800423at2759"/>
<keyword evidence="3" id="KW-0863">Zinc-finger</keyword>
<dbReference type="InterPro" id="IPR036116">
    <property type="entry name" value="FN3_sf"/>
</dbReference>
<keyword evidence="8" id="KW-1185">Reference proteome</keyword>
<feature type="coiled-coil region" evidence="4">
    <location>
        <begin position="132"/>
        <end position="243"/>
    </location>
</feature>
<dbReference type="CDD" id="cd00063">
    <property type="entry name" value="FN3"/>
    <property type="match status" value="1"/>
</dbReference>
<evidence type="ECO:0000256" key="2">
    <source>
        <dbReference type="ARBA" id="ARBA00022741"/>
    </source>
</evidence>
<dbReference type="InterPro" id="IPR000315">
    <property type="entry name" value="Znf_B-box"/>
</dbReference>
<dbReference type="EMBL" id="UYJE01004090">
    <property type="protein sequence ID" value="VDI24906.1"/>
    <property type="molecule type" value="Genomic_DNA"/>
</dbReference>
<dbReference type="SUPFAM" id="SSF49265">
    <property type="entry name" value="Fibronectin type III"/>
    <property type="match status" value="1"/>
</dbReference>